<keyword evidence="3" id="KW-0378">Hydrolase</keyword>
<reference evidence="2" key="2">
    <citation type="submission" date="2016-10" db="EMBL/GenBank/DDBJ databases">
        <authorList>
            <person name="de Groot N.N."/>
        </authorList>
    </citation>
    <scope>NUCLEOTIDE SEQUENCE [LARGE SCALE GENOMIC DNA]</scope>
    <source>
        <strain evidence="2">CCBAU85039</strain>
    </source>
</reference>
<evidence type="ECO:0000313" key="5">
    <source>
        <dbReference type="Proteomes" id="UP000198939"/>
    </source>
</evidence>
<keyword evidence="5" id="KW-1185">Reference proteome</keyword>
<keyword evidence="3" id="KW-0540">Nuclease</keyword>
<dbReference type="InterPro" id="IPR051916">
    <property type="entry name" value="GPI-anchor_lipid_remodeler"/>
</dbReference>
<protein>
    <submittedName>
        <fullName evidence="2">Exodeoxyribonuclease III (Xth)</fullName>
    </submittedName>
    <submittedName>
        <fullName evidence="3">Metal-dependent hydrolase, endonuclease/exonuclease/phosphatase family</fullName>
    </submittedName>
</protein>
<dbReference type="EMBL" id="FOCV01000034">
    <property type="protein sequence ID" value="SEP02731.1"/>
    <property type="molecule type" value="Genomic_DNA"/>
</dbReference>
<dbReference type="InterPro" id="IPR005135">
    <property type="entry name" value="Endo/exonuclease/phosphatase"/>
</dbReference>
<dbReference type="GO" id="GO:0006506">
    <property type="term" value="P:GPI anchor biosynthetic process"/>
    <property type="evidence" value="ECO:0007669"/>
    <property type="project" value="TreeGrafter"/>
</dbReference>
<dbReference type="Proteomes" id="UP000198939">
    <property type="component" value="Unassembled WGS sequence"/>
</dbReference>
<reference evidence="4" key="1">
    <citation type="submission" date="2016-10" db="EMBL/GenBank/DDBJ databases">
        <authorList>
            <person name="Wibberg D."/>
        </authorList>
    </citation>
    <scope>NUCLEOTIDE SEQUENCE [LARGE SCALE GENOMIC DNA]</scope>
</reference>
<reference evidence="3 5" key="3">
    <citation type="submission" date="2016-10" db="EMBL/GenBank/DDBJ databases">
        <authorList>
            <person name="Varghese N."/>
            <person name="Submissions S."/>
        </authorList>
    </citation>
    <scope>NUCLEOTIDE SEQUENCE [LARGE SCALE GENOMIC DNA]</scope>
    <source>
        <strain evidence="3 5">CGMCC 1.7071</strain>
    </source>
</reference>
<gene>
    <name evidence="2" type="ORF">RTCCBAU85039_5609</name>
    <name evidence="3" type="ORF">SAMN05216228_103434</name>
</gene>
<dbReference type="PANTHER" id="PTHR14859">
    <property type="entry name" value="CALCOFLUOR WHITE HYPERSENSITIVE PROTEIN PRECURSOR"/>
    <property type="match status" value="1"/>
</dbReference>
<evidence type="ECO:0000259" key="1">
    <source>
        <dbReference type="Pfam" id="PF03372"/>
    </source>
</evidence>
<dbReference type="OrthoDB" id="9813425at2"/>
<evidence type="ECO:0000313" key="3">
    <source>
        <dbReference type="EMBL" id="SEP02731.1"/>
    </source>
</evidence>
<accession>A0A1H8UHT6</accession>
<feature type="domain" description="Endonuclease/exonuclease/phosphatase" evidence="1">
    <location>
        <begin position="19"/>
        <end position="242"/>
    </location>
</feature>
<evidence type="ECO:0000313" key="2">
    <source>
        <dbReference type="EMBL" id="SEI17339.1"/>
    </source>
</evidence>
<dbReference type="PANTHER" id="PTHR14859:SF15">
    <property type="entry name" value="ENDONUCLEASE_EXONUCLEASE_PHOSPHATASE DOMAIN-CONTAINING PROTEIN"/>
    <property type="match status" value="1"/>
</dbReference>
<dbReference type="EMBL" id="FNXB01000044">
    <property type="protein sequence ID" value="SEI17339.1"/>
    <property type="molecule type" value="Genomic_DNA"/>
</dbReference>
<dbReference type="Gene3D" id="3.60.10.10">
    <property type="entry name" value="Endonuclease/exonuclease/phosphatase"/>
    <property type="match status" value="1"/>
</dbReference>
<dbReference type="GO" id="GO:0016787">
    <property type="term" value="F:hydrolase activity"/>
    <property type="evidence" value="ECO:0007669"/>
    <property type="project" value="UniProtKB-KW"/>
</dbReference>
<dbReference type="STRING" id="501024.RTCCBAU85039_5609"/>
<dbReference type="InterPro" id="IPR036691">
    <property type="entry name" value="Endo/exonu/phosph_ase_sf"/>
</dbReference>
<organism evidence="2 4">
    <name type="scientific">Rhizobium tibeticum</name>
    <dbReference type="NCBI Taxonomy" id="501024"/>
    <lineage>
        <taxon>Bacteria</taxon>
        <taxon>Pseudomonadati</taxon>
        <taxon>Pseudomonadota</taxon>
        <taxon>Alphaproteobacteria</taxon>
        <taxon>Hyphomicrobiales</taxon>
        <taxon>Rhizobiaceae</taxon>
        <taxon>Rhizobium/Agrobacterium group</taxon>
        <taxon>Rhizobium</taxon>
    </lineage>
</organism>
<dbReference type="Proteomes" id="UP000183063">
    <property type="component" value="Unassembled WGS sequence"/>
</dbReference>
<evidence type="ECO:0000313" key="4">
    <source>
        <dbReference type="Proteomes" id="UP000183063"/>
    </source>
</evidence>
<dbReference type="AlphaFoldDB" id="A0A1H8UHT6"/>
<sequence length="269" mass="29758">MSTIASALSPSDRRELKVLTYNVHSCVGTDRRIDPHRIAAVIARSEADIIALQELDVGRKRTGGIDQAEMIATLLKMEAHFHPALHVEEERYGDAIVTALPTRLMRAAPLPSIGETRGAIWVQVDVHGWPLNVLNTHLGLRNRDRNRQVTALLSDDWIGNAQFQALPAVVCGDLNAIPSSPAYKRLATHFRDAQLLAGTRPRPTFPSRYPLLRIDHIFVSKELHVASVAITADPLTRRASDHLPLLVRLDLGRHVSNDVSIGNVASFER</sequence>
<dbReference type="GO" id="GO:0004519">
    <property type="term" value="F:endonuclease activity"/>
    <property type="evidence" value="ECO:0007669"/>
    <property type="project" value="UniProtKB-KW"/>
</dbReference>
<dbReference type="SUPFAM" id="SSF56219">
    <property type="entry name" value="DNase I-like"/>
    <property type="match status" value="1"/>
</dbReference>
<dbReference type="RefSeq" id="WP_072380485.1">
    <property type="nucleotide sequence ID" value="NZ_FNXB01000044.1"/>
</dbReference>
<dbReference type="GO" id="GO:0016020">
    <property type="term" value="C:membrane"/>
    <property type="evidence" value="ECO:0007669"/>
    <property type="project" value="GOC"/>
</dbReference>
<proteinExistence type="predicted"/>
<keyword evidence="3" id="KW-0255">Endonuclease</keyword>
<dbReference type="Pfam" id="PF03372">
    <property type="entry name" value="Exo_endo_phos"/>
    <property type="match status" value="1"/>
</dbReference>
<name>A0A1H8UHT6_9HYPH</name>